<feature type="region of interest" description="Disordered" evidence="1">
    <location>
        <begin position="1"/>
        <end position="59"/>
    </location>
</feature>
<dbReference type="AlphaFoldDB" id="A0A8S9RRC1"/>
<feature type="compositionally biased region" description="Basic and acidic residues" evidence="1">
    <location>
        <begin position="8"/>
        <end position="27"/>
    </location>
</feature>
<evidence type="ECO:0000313" key="2">
    <source>
        <dbReference type="EMBL" id="KAF3575121.1"/>
    </source>
</evidence>
<sequence length="59" mass="6699">MESQIESHLTKREPKRRTENEKADEKQCCQSHRFPEANADETGDVKATVSQKPKLATSV</sequence>
<evidence type="ECO:0000256" key="1">
    <source>
        <dbReference type="SAM" id="MobiDB-lite"/>
    </source>
</evidence>
<dbReference type="Proteomes" id="UP000712600">
    <property type="component" value="Unassembled WGS sequence"/>
</dbReference>
<accession>A0A8S9RRC1</accession>
<comment type="caution">
    <text evidence="2">The sequence shown here is derived from an EMBL/GenBank/DDBJ whole genome shotgun (WGS) entry which is preliminary data.</text>
</comment>
<proteinExistence type="predicted"/>
<name>A0A8S9RRC1_BRACR</name>
<dbReference type="EMBL" id="QGKX02000095">
    <property type="protein sequence ID" value="KAF3575121.1"/>
    <property type="molecule type" value="Genomic_DNA"/>
</dbReference>
<protein>
    <submittedName>
        <fullName evidence="2">Uncharacterized protein</fullName>
    </submittedName>
</protein>
<gene>
    <name evidence="2" type="ORF">F2Q69_00063299</name>
</gene>
<organism evidence="2 3">
    <name type="scientific">Brassica cretica</name>
    <name type="common">Mustard</name>
    <dbReference type="NCBI Taxonomy" id="69181"/>
    <lineage>
        <taxon>Eukaryota</taxon>
        <taxon>Viridiplantae</taxon>
        <taxon>Streptophyta</taxon>
        <taxon>Embryophyta</taxon>
        <taxon>Tracheophyta</taxon>
        <taxon>Spermatophyta</taxon>
        <taxon>Magnoliopsida</taxon>
        <taxon>eudicotyledons</taxon>
        <taxon>Gunneridae</taxon>
        <taxon>Pentapetalae</taxon>
        <taxon>rosids</taxon>
        <taxon>malvids</taxon>
        <taxon>Brassicales</taxon>
        <taxon>Brassicaceae</taxon>
        <taxon>Brassiceae</taxon>
        <taxon>Brassica</taxon>
    </lineage>
</organism>
<evidence type="ECO:0000313" key="3">
    <source>
        <dbReference type="Proteomes" id="UP000712600"/>
    </source>
</evidence>
<reference evidence="2" key="1">
    <citation type="submission" date="2019-12" db="EMBL/GenBank/DDBJ databases">
        <title>Genome sequencing and annotation of Brassica cretica.</title>
        <authorList>
            <person name="Studholme D.J."/>
            <person name="Sarris P."/>
        </authorList>
    </citation>
    <scope>NUCLEOTIDE SEQUENCE</scope>
    <source>
        <strain evidence="2">PFS-109/04</strain>
        <tissue evidence="2">Leaf</tissue>
    </source>
</reference>